<comment type="caution">
    <text evidence="2">The sequence shown here is derived from an EMBL/GenBank/DDBJ whole genome shotgun (WGS) entry which is preliminary data.</text>
</comment>
<name>A0A941HS91_9CLOT</name>
<dbReference type="AlphaFoldDB" id="A0A941HS91"/>
<feature type="transmembrane region" description="Helical" evidence="1">
    <location>
        <begin position="21"/>
        <end position="39"/>
    </location>
</feature>
<protein>
    <submittedName>
        <fullName evidence="2">ABC transporter permease subunit</fullName>
    </submittedName>
</protein>
<dbReference type="RefSeq" id="WP_211802431.1">
    <property type="nucleotide sequence ID" value="NZ_JAGSCS010000018.1"/>
</dbReference>
<accession>A0A941HS91</accession>
<sequence>MPKSPRTFSTSLFLRELRVEAKGLLLWTLSLGALIFWGMSEYSFMGTDMGDLSSFMEAMPRVLLAVFGFSDLDLSTAQGYHGILMNYVVLGGVIYAAMLGSRLVAKEELGKTSEFLLVKPRSRKNLLATKLLAGMLLLLLLSLILYGISRYTLWFYVPEAQVTRILSIESLGLFLLMLLYLALGIFSASALKKPRQAQGLTLGAVFFAYALSVFTDLLEEPGLLRLLTPLRYFPMAEVVDTAKLPLLYALLTLIFAGALLALAFKTYTQRDMSI</sequence>
<reference evidence="2" key="1">
    <citation type="submission" date="2021-04" db="EMBL/GenBank/DDBJ databases">
        <title>Proteiniclasticum sedimins sp. nov., an obligate anaerobic bacterium isolated from anaerobic sludge.</title>
        <authorList>
            <person name="Liu J."/>
        </authorList>
    </citation>
    <scope>NUCLEOTIDE SEQUENCE</scope>
    <source>
        <strain evidence="2">BAD-10</strain>
    </source>
</reference>
<keyword evidence="1" id="KW-0472">Membrane</keyword>
<feature type="transmembrane region" description="Helical" evidence="1">
    <location>
        <begin position="168"/>
        <end position="188"/>
    </location>
</feature>
<dbReference type="PANTHER" id="PTHR43471:SF12">
    <property type="entry name" value="HYPOTHETICAL MEMBRANE PROTEIN, CONSERVED"/>
    <property type="match status" value="1"/>
</dbReference>
<dbReference type="EMBL" id="JAGSCS010000018">
    <property type="protein sequence ID" value="MBR0577017.1"/>
    <property type="molecule type" value="Genomic_DNA"/>
</dbReference>
<keyword evidence="1" id="KW-0812">Transmembrane</keyword>
<dbReference type="PANTHER" id="PTHR43471">
    <property type="entry name" value="ABC TRANSPORTER PERMEASE"/>
    <property type="match status" value="1"/>
</dbReference>
<evidence type="ECO:0000256" key="1">
    <source>
        <dbReference type="SAM" id="Phobius"/>
    </source>
</evidence>
<feature type="transmembrane region" description="Helical" evidence="1">
    <location>
        <begin position="84"/>
        <end position="105"/>
    </location>
</feature>
<dbReference type="Pfam" id="PF12679">
    <property type="entry name" value="ABC2_membrane_2"/>
    <property type="match status" value="1"/>
</dbReference>
<feature type="transmembrane region" description="Helical" evidence="1">
    <location>
        <begin position="126"/>
        <end position="148"/>
    </location>
</feature>
<keyword evidence="1" id="KW-1133">Transmembrane helix</keyword>
<organism evidence="2 3">
    <name type="scientific">Proteiniclasticum sediminis</name>
    <dbReference type="NCBI Taxonomy" id="2804028"/>
    <lineage>
        <taxon>Bacteria</taxon>
        <taxon>Bacillati</taxon>
        <taxon>Bacillota</taxon>
        <taxon>Clostridia</taxon>
        <taxon>Eubacteriales</taxon>
        <taxon>Clostridiaceae</taxon>
        <taxon>Proteiniclasticum</taxon>
    </lineage>
</organism>
<dbReference type="Proteomes" id="UP000675379">
    <property type="component" value="Unassembled WGS sequence"/>
</dbReference>
<proteinExistence type="predicted"/>
<dbReference type="GO" id="GO:0140359">
    <property type="term" value="F:ABC-type transporter activity"/>
    <property type="evidence" value="ECO:0007669"/>
    <property type="project" value="InterPro"/>
</dbReference>
<feature type="transmembrane region" description="Helical" evidence="1">
    <location>
        <begin position="200"/>
        <end position="218"/>
    </location>
</feature>
<feature type="transmembrane region" description="Helical" evidence="1">
    <location>
        <begin position="246"/>
        <end position="264"/>
    </location>
</feature>
<dbReference type="GO" id="GO:0005886">
    <property type="term" value="C:plasma membrane"/>
    <property type="evidence" value="ECO:0007669"/>
    <property type="project" value="UniProtKB-SubCell"/>
</dbReference>
<gene>
    <name evidence="2" type="ORF">KCG48_11890</name>
</gene>
<evidence type="ECO:0000313" key="3">
    <source>
        <dbReference type="Proteomes" id="UP000675379"/>
    </source>
</evidence>
<evidence type="ECO:0000313" key="2">
    <source>
        <dbReference type="EMBL" id="MBR0577017.1"/>
    </source>
</evidence>
<keyword evidence="3" id="KW-1185">Reference proteome</keyword>